<dbReference type="EMBL" id="LZLM01000048">
    <property type="protein sequence ID" value="OBJ87225.1"/>
    <property type="molecule type" value="Genomic_DNA"/>
</dbReference>
<accession>A0A1A3KQE0</accession>
<organism evidence="6 7">
    <name type="scientific">Mycobacterium asiaticum</name>
    <dbReference type="NCBI Taxonomy" id="1790"/>
    <lineage>
        <taxon>Bacteria</taxon>
        <taxon>Bacillati</taxon>
        <taxon>Actinomycetota</taxon>
        <taxon>Actinomycetes</taxon>
        <taxon>Mycobacteriales</taxon>
        <taxon>Mycobacteriaceae</taxon>
        <taxon>Mycobacterium</taxon>
    </lineage>
</organism>
<keyword evidence="3 5" id="KW-1133">Transmembrane helix</keyword>
<evidence type="ECO:0000256" key="5">
    <source>
        <dbReference type="SAM" id="Phobius"/>
    </source>
</evidence>
<dbReference type="InterPro" id="IPR007318">
    <property type="entry name" value="Phopholipid_MeTrfase"/>
</dbReference>
<comment type="subcellular location">
    <subcellularLocation>
        <location evidence="1">Endomembrane system</location>
        <topology evidence="1">Multi-pass membrane protein</topology>
    </subcellularLocation>
</comment>
<dbReference type="Proteomes" id="UP000093925">
    <property type="component" value="Unassembled WGS sequence"/>
</dbReference>
<keyword evidence="6" id="KW-0489">Methyltransferase</keyword>
<gene>
    <name evidence="6" type="ORF">A5640_08155</name>
</gene>
<dbReference type="PANTHER" id="PTHR12714:SF9">
    <property type="entry name" value="PROTEIN-S-ISOPRENYLCYSTEINE O-METHYLTRANSFERASE"/>
    <property type="match status" value="1"/>
</dbReference>
<comment type="caution">
    <text evidence="6">The sequence shown here is derived from an EMBL/GenBank/DDBJ whole genome shotgun (WGS) entry which is preliminary data.</text>
</comment>
<dbReference type="GO" id="GO:0008168">
    <property type="term" value="F:methyltransferase activity"/>
    <property type="evidence" value="ECO:0007669"/>
    <property type="project" value="UniProtKB-KW"/>
</dbReference>
<evidence type="ECO:0000313" key="7">
    <source>
        <dbReference type="Proteomes" id="UP000093925"/>
    </source>
</evidence>
<keyword evidence="2 5" id="KW-0812">Transmembrane</keyword>
<feature type="transmembrane region" description="Helical" evidence="5">
    <location>
        <begin position="80"/>
        <end position="101"/>
    </location>
</feature>
<reference evidence="6 7" key="1">
    <citation type="submission" date="2016-06" db="EMBL/GenBank/DDBJ databases">
        <authorList>
            <person name="Kjaerup R.B."/>
            <person name="Dalgaard T.S."/>
            <person name="Juul-Madsen H.R."/>
        </authorList>
    </citation>
    <scope>NUCLEOTIDE SEQUENCE [LARGE SCALE GENOMIC DNA]</scope>
    <source>
        <strain evidence="6 7">1276495.2</strain>
    </source>
</reference>
<evidence type="ECO:0000256" key="2">
    <source>
        <dbReference type="ARBA" id="ARBA00022692"/>
    </source>
</evidence>
<evidence type="ECO:0000256" key="3">
    <source>
        <dbReference type="ARBA" id="ARBA00022989"/>
    </source>
</evidence>
<sequence length="200" mass="21324">MALAALTLYLLLGALAFGWRSWRQHRSTGSTGFRGISGHPGSLEWFAGVGFAVALVAGVGSAALQLLGSIAPIGILHQPWIQWAGLLLALTGIAATVYAQIDMGEAWRIGVDESESTTLVRNGTFGLVRNPIFTALILFATGNTLVAPNVVAVIGLIALVASIEIQVRVVEEPYLRRTHGEAYLDYTRSVGRFLPRIGIT</sequence>
<dbReference type="GO" id="GO:0012505">
    <property type="term" value="C:endomembrane system"/>
    <property type="evidence" value="ECO:0007669"/>
    <property type="project" value="UniProtKB-SubCell"/>
</dbReference>
<dbReference type="GO" id="GO:0032259">
    <property type="term" value="P:methylation"/>
    <property type="evidence" value="ECO:0007669"/>
    <property type="project" value="UniProtKB-KW"/>
</dbReference>
<name>A0A1A3KQE0_MYCAS</name>
<evidence type="ECO:0000256" key="1">
    <source>
        <dbReference type="ARBA" id="ARBA00004127"/>
    </source>
</evidence>
<dbReference type="AlphaFoldDB" id="A0A1A3KQE0"/>
<keyword evidence="6" id="KW-0808">Transferase</keyword>
<feature type="transmembrane region" description="Helical" evidence="5">
    <location>
        <begin position="132"/>
        <end position="161"/>
    </location>
</feature>
<evidence type="ECO:0000256" key="4">
    <source>
        <dbReference type="ARBA" id="ARBA00023136"/>
    </source>
</evidence>
<proteinExistence type="predicted"/>
<keyword evidence="4 5" id="KW-0472">Membrane</keyword>
<dbReference type="PANTHER" id="PTHR12714">
    <property type="entry name" value="PROTEIN-S ISOPRENYLCYSTEINE O-METHYLTRANSFERASE"/>
    <property type="match status" value="1"/>
</dbReference>
<dbReference type="RefSeq" id="WP_065139395.1">
    <property type="nucleotide sequence ID" value="NZ_LZLM01000048.1"/>
</dbReference>
<dbReference type="Pfam" id="PF04191">
    <property type="entry name" value="PEMT"/>
    <property type="match status" value="1"/>
</dbReference>
<dbReference type="Gene3D" id="1.20.120.1630">
    <property type="match status" value="1"/>
</dbReference>
<feature type="transmembrane region" description="Helical" evidence="5">
    <location>
        <begin position="45"/>
        <end position="68"/>
    </location>
</feature>
<evidence type="ECO:0000313" key="6">
    <source>
        <dbReference type="EMBL" id="OBJ87225.1"/>
    </source>
</evidence>
<protein>
    <submittedName>
        <fullName evidence="6">Isoprenylcysteine carboxyl methyltransferase</fullName>
    </submittedName>
</protein>